<reference evidence="2" key="1">
    <citation type="journal article" date="2019" name="Environ. Microbiol.">
        <title>Fungal ecological strategies reflected in gene transcription - a case study of two litter decomposers.</title>
        <authorList>
            <person name="Barbi F."/>
            <person name="Kohler A."/>
            <person name="Barry K."/>
            <person name="Baskaran P."/>
            <person name="Daum C."/>
            <person name="Fauchery L."/>
            <person name="Ihrmark K."/>
            <person name="Kuo A."/>
            <person name="LaButti K."/>
            <person name="Lipzen A."/>
            <person name="Morin E."/>
            <person name="Grigoriev I.V."/>
            <person name="Henrissat B."/>
            <person name="Lindahl B."/>
            <person name="Martin F."/>
        </authorList>
    </citation>
    <scope>NUCLEOTIDE SEQUENCE</scope>
    <source>
        <strain evidence="2">JB14</strain>
    </source>
</reference>
<keyword evidence="1" id="KW-0812">Transmembrane</keyword>
<dbReference type="Gene3D" id="2.60.120.260">
    <property type="entry name" value="Galactose-binding domain-like"/>
    <property type="match status" value="1"/>
</dbReference>
<dbReference type="OrthoDB" id="3265734at2759"/>
<dbReference type="EMBL" id="ML769402">
    <property type="protein sequence ID" value="KAE9406486.1"/>
    <property type="molecule type" value="Genomic_DNA"/>
</dbReference>
<evidence type="ECO:0000313" key="3">
    <source>
        <dbReference type="Proteomes" id="UP000799118"/>
    </source>
</evidence>
<feature type="transmembrane region" description="Helical" evidence="1">
    <location>
        <begin position="195"/>
        <end position="218"/>
    </location>
</feature>
<dbReference type="AlphaFoldDB" id="A0A6A4I7B6"/>
<sequence>MSSSSGTTILVDDADPRIVYSAGWLKEGLPGLECEGTTHGSNFIPGATATFTFEGVGVQVFGSVGSPDGSPKSTYQVDGAVPSTFTFNANGLNNYHLNFYSSPALDPGNHTLIMTSIGNNTTEIFLDYIVYNPMPSSSSTSSLISTSSAVSSGDPATVTTPMPLASAVSSSDPATVTTPIPIASAGHVASSSAGAIAGGVVGAVAGLALGLVLMYTLMRRRIRELKGRLEANHNVIEPYPTSVLDSSQFVTSRNLDTVSDSLVMAKTSCEFASTVGYSGHLCGASIPGAEQLGYGYTEQKKLSFSESSTGSQTVY</sequence>
<gene>
    <name evidence="2" type="ORF">BT96DRAFT_915428</name>
</gene>
<evidence type="ECO:0000313" key="2">
    <source>
        <dbReference type="EMBL" id="KAE9406486.1"/>
    </source>
</evidence>
<keyword evidence="3" id="KW-1185">Reference proteome</keyword>
<accession>A0A6A4I7B6</accession>
<dbReference type="Proteomes" id="UP000799118">
    <property type="component" value="Unassembled WGS sequence"/>
</dbReference>
<evidence type="ECO:0000256" key="1">
    <source>
        <dbReference type="SAM" id="Phobius"/>
    </source>
</evidence>
<name>A0A6A4I7B6_9AGAR</name>
<keyword evidence="1" id="KW-0472">Membrane</keyword>
<keyword evidence="1" id="KW-1133">Transmembrane helix</keyword>
<organism evidence="2 3">
    <name type="scientific">Gymnopus androsaceus JB14</name>
    <dbReference type="NCBI Taxonomy" id="1447944"/>
    <lineage>
        <taxon>Eukaryota</taxon>
        <taxon>Fungi</taxon>
        <taxon>Dikarya</taxon>
        <taxon>Basidiomycota</taxon>
        <taxon>Agaricomycotina</taxon>
        <taxon>Agaricomycetes</taxon>
        <taxon>Agaricomycetidae</taxon>
        <taxon>Agaricales</taxon>
        <taxon>Marasmiineae</taxon>
        <taxon>Omphalotaceae</taxon>
        <taxon>Gymnopus</taxon>
    </lineage>
</organism>
<proteinExistence type="predicted"/>
<protein>
    <submittedName>
        <fullName evidence="2">Uncharacterized protein</fullName>
    </submittedName>
</protein>